<comment type="caution">
    <text evidence="10">The sequence shown here is derived from an EMBL/GenBank/DDBJ whole genome shotgun (WGS) entry which is preliminary data.</text>
</comment>
<keyword evidence="3 8" id="KW-0808">Transferase</keyword>
<feature type="domain" description="CN hydrolase" evidence="9">
    <location>
        <begin position="204"/>
        <end position="476"/>
    </location>
</feature>
<feature type="transmembrane region" description="Helical" evidence="8">
    <location>
        <begin position="60"/>
        <end position="79"/>
    </location>
</feature>
<keyword evidence="11" id="KW-1185">Reference proteome</keyword>
<evidence type="ECO:0000256" key="4">
    <source>
        <dbReference type="ARBA" id="ARBA00022692"/>
    </source>
</evidence>
<dbReference type="CDD" id="cd07571">
    <property type="entry name" value="ALP_N-acyl_transferase"/>
    <property type="match status" value="1"/>
</dbReference>
<feature type="transmembrane region" description="Helical" evidence="8">
    <location>
        <begin position="85"/>
        <end position="107"/>
    </location>
</feature>
<dbReference type="EC" id="2.3.1.269" evidence="8"/>
<protein>
    <recommendedName>
        <fullName evidence="8">Apolipoprotein N-acyltransferase</fullName>
        <shortName evidence="8">ALP N-acyltransferase</shortName>
        <ecNumber evidence="8">2.3.1.269</ecNumber>
    </recommendedName>
</protein>
<evidence type="ECO:0000256" key="1">
    <source>
        <dbReference type="ARBA" id="ARBA00004651"/>
    </source>
</evidence>
<dbReference type="Proteomes" id="UP000291933">
    <property type="component" value="Unassembled WGS sequence"/>
</dbReference>
<dbReference type="OrthoDB" id="9804277at2"/>
<feature type="transmembrane region" description="Helical" evidence="8">
    <location>
        <begin position="185"/>
        <end position="205"/>
    </location>
</feature>
<name>A0A4V2JTE0_PROTD</name>
<keyword evidence="4 8" id="KW-0812">Transmembrane</keyword>
<evidence type="ECO:0000256" key="8">
    <source>
        <dbReference type="HAMAP-Rule" id="MF_01148"/>
    </source>
</evidence>
<evidence type="ECO:0000256" key="7">
    <source>
        <dbReference type="ARBA" id="ARBA00023315"/>
    </source>
</evidence>
<dbReference type="NCBIfam" id="TIGR00546">
    <property type="entry name" value="lnt"/>
    <property type="match status" value="1"/>
</dbReference>
<evidence type="ECO:0000259" key="9">
    <source>
        <dbReference type="PROSITE" id="PS50263"/>
    </source>
</evidence>
<keyword evidence="5 8" id="KW-1133">Transmembrane helix</keyword>
<evidence type="ECO:0000313" key="10">
    <source>
        <dbReference type="EMBL" id="TBT95941.1"/>
    </source>
</evidence>
<dbReference type="UniPathway" id="UPA00666"/>
<evidence type="ECO:0000256" key="6">
    <source>
        <dbReference type="ARBA" id="ARBA00023136"/>
    </source>
</evidence>
<dbReference type="GO" id="GO:0005886">
    <property type="term" value="C:plasma membrane"/>
    <property type="evidence" value="ECO:0007669"/>
    <property type="project" value="UniProtKB-SubCell"/>
</dbReference>
<feature type="transmembrane region" description="Helical" evidence="8">
    <location>
        <begin position="480"/>
        <end position="505"/>
    </location>
</feature>
<feature type="transmembrane region" description="Helical" evidence="8">
    <location>
        <begin position="12"/>
        <end position="29"/>
    </location>
</feature>
<dbReference type="GO" id="GO:0042158">
    <property type="term" value="P:lipoprotein biosynthetic process"/>
    <property type="evidence" value="ECO:0007669"/>
    <property type="project" value="UniProtKB-UniRule"/>
</dbReference>
<feature type="transmembrane region" description="Helical" evidence="8">
    <location>
        <begin position="35"/>
        <end position="53"/>
    </location>
</feature>
<evidence type="ECO:0000256" key="3">
    <source>
        <dbReference type="ARBA" id="ARBA00022679"/>
    </source>
</evidence>
<dbReference type="InterPro" id="IPR004563">
    <property type="entry name" value="Apolipo_AcylTrfase"/>
</dbReference>
<dbReference type="SUPFAM" id="SSF56317">
    <property type="entry name" value="Carbon-nitrogen hydrolase"/>
    <property type="match status" value="1"/>
</dbReference>
<keyword evidence="2 8" id="KW-1003">Cell membrane</keyword>
<comment type="similarity">
    <text evidence="8">Belongs to the CN hydrolase family. Apolipoprotein N-acyltransferase subfamily.</text>
</comment>
<accession>A0A4V2JTE0</accession>
<dbReference type="PANTHER" id="PTHR38686:SF1">
    <property type="entry name" value="APOLIPOPROTEIN N-ACYLTRANSFERASE"/>
    <property type="match status" value="1"/>
</dbReference>
<comment type="subcellular location">
    <subcellularLocation>
        <location evidence="1 8">Cell membrane</location>
        <topology evidence="1 8">Multi-pass membrane protein</topology>
    </subcellularLocation>
</comment>
<dbReference type="InterPro" id="IPR036526">
    <property type="entry name" value="C-N_Hydrolase_sf"/>
</dbReference>
<sequence length="528" mass="55124">MKSEPATRAPSGWVLLPFALGGGLVGSLAFAPFSWWPAAFVAVGVLAAVIGAAPRLRAALGLGLAYGLAFNLVTIRWQILIEVGSYLGLALLEALFFALLGGLLWLVRRLRWAPLAAACCWVLVEALQARVPFGGFSWTRLGYAVVDTPLSGLYPLAGAALASFAVALVAHTAVWALSGRRRREFLMAAGVAVSVLALGALGTLVPTTPTNRPTIDVGWVQGGSGGGGFYGLGEPGETTRRHAAQTRVLLGDADAGRVAKPAFIVWPENGTDNDPLLDPTTNKIVADVVADAGVPLLLGVPTTGPGPGERQTTDLWWTNAGIGARYDKRNLVPFGEWIPFRDVLLPLIPTLQVIGDQAIPGTLPGVLSVQDASGNPLKVGVAICYDVAFADTMADAVTHGAEVMVVGSNNAMFQGSPQIEQQFAITRVRAAELGRQILVVTVWGLTGLIGERGEITMRAPLQDAASGVVSLVRSDSRTPYVLGGWVFEWVAVALALAAAVAGAVAGRVRAGDRMAARSEPQEGDSTHG</sequence>
<dbReference type="EMBL" id="SDMR01000002">
    <property type="protein sequence ID" value="TBT95941.1"/>
    <property type="molecule type" value="Genomic_DNA"/>
</dbReference>
<comment type="catalytic activity">
    <reaction evidence="8">
        <text>N-terminal S-1,2-diacyl-sn-glyceryl-L-cysteinyl-[lipoprotein] + a glycerophospholipid = N-acyl-S-1,2-diacyl-sn-glyceryl-L-cysteinyl-[lipoprotein] + a 2-acyl-sn-glycero-3-phospholipid + H(+)</text>
        <dbReference type="Rhea" id="RHEA:48228"/>
        <dbReference type="Rhea" id="RHEA-COMP:14681"/>
        <dbReference type="Rhea" id="RHEA-COMP:14684"/>
        <dbReference type="ChEBI" id="CHEBI:15378"/>
        <dbReference type="ChEBI" id="CHEBI:136912"/>
        <dbReference type="ChEBI" id="CHEBI:140656"/>
        <dbReference type="ChEBI" id="CHEBI:140657"/>
        <dbReference type="ChEBI" id="CHEBI:140660"/>
        <dbReference type="EC" id="2.3.1.269"/>
    </reaction>
</comment>
<evidence type="ECO:0000313" key="11">
    <source>
        <dbReference type="Proteomes" id="UP000291933"/>
    </source>
</evidence>
<dbReference type="PROSITE" id="PS50263">
    <property type="entry name" value="CN_HYDROLASE"/>
    <property type="match status" value="1"/>
</dbReference>
<gene>
    <name evidence="8 10" type="primary">lnt</name>
    <name evidence="10" type="ORF">ET996_02925</name>
</gene>
<keyword evidence="7 8" id="KW-0012">Acyltransferase</keyword>
<organism evidence="10 11">
    <name type="scientific">Propioniciclava tarda</name>
    <dbReference type="NCBI Taxonomy" id="433330"/>
    <lineage>
        <taxon>Bacteria</taxon>
        <taxon>Bacillati</taxon>
        <taxon>Actinomycetota</taxon>
        <taxon>Actinomycetes</taxon>
        <taxon>Propionibacteriales</taxon>
        <taxon>Propionibacteriaceae</taxon>
        <taxon>Propioniciclava</taxon>
    </lineage>
</organism>
<keyword evidence="10" id="KW-0449">Lipoprotein</keyword>
<dbReference type="AlphaFoldDB" id="A0A4V2JTE0"/>
<dbReference type="RefSeq" id="WP_131171056.1">
    <property type="nucleotide sequence ID" value="NZ_FXTL01000002.1"/>
</dbReference>
<evidence type="ECO:0000256" key="2">
    <source>
        <dbReference type="ARBA" id="ARBA00022475"/>
    </source>
</evidence>
<dbReference type="HAMAP" id="MF_01148">
    <property type="entry name" value="Lnt"/>
    <property type="match status" value="1"/>
</dbReference>
<dbReference type="PANTHER" id="PTHR38686">
    <property type="entry name" value="APOLIPOPROTEIN N-ACYLTRANSFERASE"/>
    <property type="match status" value="1"/>
</dbReference>
<comment type="function">
    <text evidence="8">Catalyzes the phospholipid dependent N-acylation of the N-terminal cysteine of apolipoprotein, the last step in lipoprotein maturation.</text>
</comment>
<dbReference type="Pfam" id="PF20154">
    <property type="entry name" value="LNT_N"/>
    <property type="match status" value="1"/>
</dbReference>
<dbReference type="InterPro" id="IPR045378">
    <property type="entry name" value="LNT_N"/>
</dbReference>
<dbReference type="Pfam" id="PF00795">
    <property type="entry name" value="CN_hydrolase"/>
    <property type="match status" value="1"/>
</dbReference>
<keyword evidence="6 8" id="KW-0472">Membrane</keyword>
<evidence type="ECO:0000256" key="5">
    <source>
        <dbReference type="ARBA" id="ARBA00022989"/>
    </source>
</evidence>
<comment type="pathway">
    <text evidence="8">Protein modification; lipoprotein biosynthesis (N-acyl transfer).</text>
</comment>
<dbReference type="InterPro" id="IPR003010">
    <property type="entry name" value="C-N_Hydrolase"/>
</dbReference>
<reference evidence="10 11" key="1">
    <citation type="submission" date="2019-01" db="EMBL/GenBank/DDBJ databases">
        <title>Lactibacter flavus gen. nov., sp. nov., a novel bacterium of the family Propionibacteriaceae isolated from raw milk and dairy products.</title>
        <authorList>
            <person name="Huptas C."/>
            <person name="Wenning M."/>
            <person name="Breitenwieser F."/>
            <person name="Doll E."/>
            <person name="Von Neubeck M."/>
            <person name="Busse H.-J."/>
            <person name="Scherer S."/>
        </authorList>
    </citation>
    <scope>NUCLEOTIDE SEQUENCE [LARGE SCALE GENOMIC DNA]</scope>
    <source>
        <strain evidence="10 11">DSM 22130</strain>
    </source>
</reference>
<feature type="transmembrane region" description="Helical" evidence="8">
    <location>
        <begin position="153"/>
        <end position="178"/>
    </location>
</feature>
<dbReference type="GO" id="GO:0016410">
    <property type="term" value="F:N-acyltransferase activity"/>
    <property type="evidence" value="ECO:0007669"/>
    <property type="project" value="UniProtKB-UniRule"/>
</dbReference>
<dbReference type="Gene3D" id="3.60.110.10">
    <property type="entry name" value="Carbon-nitrogen hydrolase"/>
    <property type="match status" value="1"/>
</dbReference>
<feature type="transmembrane region" description="Helical" evidence="8">
    <location>
        <begin position="114"/>
        <end position="133"/>
    </location>
</feature>
<proteinExistence type="inferred from homology"/>